<sequence>MVQQTSQSLSGGEKQSQLIQQAISSSLEVFLRSNTLIEDVQDIQEATEKIVNIQNVVLENLENISASTEENAAGTQEVAANAEEVLATMEKFIGHVSELRAISDGLKQLTEQFEVISDHQ</sequence>
<reference evidence="2" key="1">
    <citation type="journal article" date="2019" name="Int. J. Syst. Evol. Microbiol.">
        <title>The Global Catalogue of Microorganisms (GCM) 10K type strain sequencing project: providing services to taxonomists for standard genome sequencing and annotation.</title>
        <authorList>
            <consortium name="The Broad Institute Genomics Platform"/>
            <consortium name="The Broad Institute Genome Sequencing Center for Infectious Disease"/>
            <person name="Wu L."/>
            <person name="Ma J."/>
        </authorList>
    </citation>
    <scope>NUCLEOTIDE SEQUENCE [LARGE SCALE GENOMIC DNA]</scope>
    <source>
        <strain evidence="2">CGMCC 1.19032</strain>
    </source>
</reference>
<evidence type="ECO:0008006" key="3">
    <source>
        <dbReference type="Google" id="ProtNLM"/>
    </source>
</evidence>
<dbReference type="SUPFAM" id="SSF58104">
    <property type="entry name" value="Methyl-accepting chemotaxis protein (MCP) signaling domain"/>
    <property type="match status" value="1"/>
</dbReference>
<gene>
    <name evidence="1" type="ORF">ACFO5I_09125</name>
</gene>
<evidence type="ECO:0000313" key="1">
    <source>
        <dbReference type="EMBL" id="MFC4719887.1"/>
    </source>
</evidence>
<comment type="caution">
    <text evidence="1">The sequence shown here is derived from an EMBL/GenBank/DDBJ whole genome shotgun (WGS) entry which is preliminary data.</text>
</comment>
<protein>
    <recommendedName>
        <fullName evidence="3">Methyl-accepting transducer domain-containing protein</fullName>
    </recommendedName>
</protein>
<dbReference type="Proteomes" id="UP001595969">
    <property type="component" value="Unassembled WGS sequence"/>
</dbReference>
<evidence type="ECO:0000313" key="2">
    <source>
        <dbReference type="Proteomes" id="UP001595969"/>
    </source>
</evidence>
<dbReference type="EMBL" id="JBHSGS010000049">
    <property type="protein sequence ID" value="MFC4719887.1"/>
    <property type="molecule type" value="Genomic_DNA"/>
</dbReference>
<organism evidence="1 2">
    <name type="scientific">Enterococcus lemanii</name>
    <dbReference type="NCBI Taxonomy" id="1159752"/>
    <lineage>
        <taxon>Bacteria</taxon>
        <taxon>Bacillati</taxon>
        <taxon>Bacillota</taxon>
        <taxon>Bacilli</taxon>
        <taxon>Lactobacillales</taxon>
        <taxon>Enterococcaceae</taxon>
        <taxon>Enterococcus</taxon>
    </lineage>
</organism>
<name>A0ABV9MV67_9ENTE</name>
<dbReference type="RefSeq" id="WP_239576020.1">
    <property type="nucleotide sequence ID" value="NZ_JAFBFD010000002.1"/>
</dbReference>
<dbReference type="Gene3D" id="1.10.287.950">
    <property type="entry name" value="Methyl-accepting chemotaxis protein"/>
    <property type="match status" value="1"/>
</dbReference>
<accession>A0ABV9MV67</accession>
<proteinExistence type="predicted"/>
<keyword evidence="2" id="KW-1185">Reference proteome</keyword>